<evidence type="ECO:0000313" key="4">
    <source>
        <dbReference type="Proteomes" id="UP000396862"/>
    </source>
</evidence>
<proteinExistence type="predicted"/>
<evidence type="ECO:0000313" key="1">
    <source>
        <dbReference type="EMBL" id="GET20747.1"/>
    </source>
</evidence>
<protein>
    <submittedName>
        <fullName evidence="1">DNA polymerase III subunit delta</fullName>
    </submittedName>
    <submittedName>
        <fullName evidence="2">DNA polymerase-3 subunit delta</fullName>
    </submittedName>
</protein>
<dbReference type="PANTHER" id="PTHR11669">
    <property type="entry name" value="REPLICATION FACTOR C / DNA POLYMERASE III GAMMA-TAU SUBUNIT"/>
    <property type="match status" value="1"/>
</dbReference>
<sequence>MQFKDIIGQEEVKKQLVQEVAEDRIPHAQLLTGPAGNGKLAMAYAFGQYLNCTNRKDGDSCGECSSCRKFSKLIHPDLHMIYPVVKSEKFKEPTSTDYIDKWRPFFLENRYPAFEKWMNLIADENKQGSIYVYEAREIIRKLNQKAFESGYKVAIVWLPEQMNAECANKLLKMIEEPPARTVFLLVAEDEEQIISTIRSRCQVVRIPRIADHDLEAGLATHPSVGRQNPATVARLARGNFIYALELLENDELRASNHENFTKLMRLAYSRKGNSELLKWTDEVSRIGRVKQKSFLQYCSEYLRENFVLNMKEPELVYMDDQQSDFSARFAPFIHERNVIPLFQEFEQAYRDISMNGNARIIFLDLALKVAIFLRS</sequence>
<dbReference type="EMBL" id="BLAU01000001">
    <property type="protein sequence ID" value="GET20747.1"/>
    <property type="molecule type" value="Genomic_DNA"/>
</dbReference>
<dbReference type="GO" id="GO:0008408">
    <property type="term" value="F:3'-5' exonuclease activity"/>
    <property type="evidence" value="ECO:0007669"/>
    <property type="project" value="InterPro"/>
</dbReference>
<reference evidence="2 3" key="1">
    <citation type="submission" date="2018-03" db="EMBL/GenBank/DDBJ databases">
        <title>Genomic Encyclopedia of Archaeal and Bacterial Type Strains, Phase II (KMG-II): from individual species to whole genera.</title>
        <authorList>
            <person name="Goeker M."/>
        </authorList>
    </citation>
    <scope>NUCLEOTIDE SEQUENCE [LARGE SCALE GENOMIC DNA]</scope>
    <source>
        <strain evidence="2 3">DSM 27267</strain>
    </source>
</reference>
<dbReference type="InterPro" id="IPR050238">
    <property type="entry name" value="DNA_Rep/Repair_Clamp_Loader"/>
</dbReference>
<dbReference type="RefSeq" id="WP_106541167.1">
    <property type="nucleotide sequence ID" value="NZ_BLAU01000001.1"/>
</dbReference>
<reference evidence="1 4" key="2">
    <citation type="submission" date="2019-10" db="EMBL/GenBank/DDBJ databases">
        <title>Prolixibacter strains distinguished by the presence of nitrate reductase genes were adept at nitrate-dependent anaerobic corrosion of metallic iron and carbon steel.</title>
        <authorList>
            <person name="Iino T."/>
            <person name="Shono N."/>
            <person name="Ito K."/>
            <person name="Nakamura R."/>
            <person name="Sueoka K."/>
            <person name="Harayama S."/>
            <person name="Ohkuma M."/>
        </authorList>
    </citation>
    <scope>NUCLEOTIDE SEQUENCE [LARGE SCALE GENOMIC DNA]</scope>
    <source>
        <strain evidence="1 4">MIC1-1</strain>
    </source>
</reference>
<evidence type="ECO:0000313" key="3">
    <source>
        <dbReference type="Proteomes" id="UP000240621"/>
    </source>
</evidence>
<dbReference type="Gene3D" id="3.40.50.300">
    <property type="entry name" value="P-loop containing nucleotide triphosphate hydrolases"/>
    <property type="match status" value="1"/>
</dbReference>
<dbReference type="GO" id="GO:0003887">
    <property type="term" value="F:DNA-directed DNA polymerase activity"/>
    <property type="evidence" value="ECO:0007669"/>
    <property type="project" value="InterPro"/>
</dbReference>
<dbReference type="Proteomes" id="UP000240621">
    <property type="component" value="Unassembled WGS sequence"/>
</dbReference>
<dbReference type="EMBL" id="PYGC01000002">
    <property type="protein sequence ID" value="PSK84580.1"/>
    <property type="molecule type" value="Genomic_DNA"/>
</dbReference>
<dbReference type="Pfam" id="PF13177">
    <property type="entry name" value="DNA_pol3_delta2"/>
    <property type="match status" value="1"/>
</dbReference>
<dbReference type="OrthoDB" id="9811073at2"/>
<dbReference type="SUPFAM" id="SSF52540">
    <property type="entry name" value="P-loop containing nucleoside triphosphate hydrolases"/>
    <property type="match status" value="1"/>
</dbReference>
<comment type="caution">
    <text evidence="2">The sequence shown here is derived from an EMBL/GenBank/DDBJ whole genome shotgun (WGS) entry which is preliminary data.</text>
</comment>
<name>A0A2P8CHX3_9BACT</name>
<dbReference type="GO" id="GO:0006261">
    <property type="term" value="P:DNA-templated DNA replication"/>
    <property type="evidence" value="ECO:0007669"/>
    <property type="project" value="TreeGrafter"/>
</dbReference>
<dbReference type="NCBIfam" id="TIGR00678">
    <property type="entry name" value="holB"/>
    <property type="match status" value="1"/>
</dbReference>
<keyword evidence="4" id="KW-1185">Reference proteome</keyword>
<accession>A0A2P8CHX3</accession>
<evidence type="ECO:0000313" key="2">
    <source>
        <dbReference type="EMBL" id="PSK84580.1"/>
    </source>
</evidence>
<gene>
    <name evidence="2" type="ORF">CLV93_102369</name>
    <name evidence="1" type="ORF">JCM18694_09930</name>
</gene>
<organism evidence="2 3">
    <name type="scientific">Prolixibacter denitrificans</name>
    <dbReference type="NCBI Taxonomy" id="1541063"/>
    <lineage>
        <taxon>Bacteria</taxon>
        <taxon>Pseudomonadati</taxon>
        <taxon>Bacteroidota</taxon>
        <taxon>Bacteroidia</taxon>
        <taxon>Marinilabiliales</taxon>
        <taxon>Prolixibacteraceae</taxon>
        <taxon>Prolixibacter</taxon>
    </lineage>
</organism>
<dbReference type="InterPro" id="IPR027417">
    <property type="entry name" value="P-loop_NTPase"/>
</dbReference>
<dbReference type="AlphaFoldDB" id="A0A2P8CHX3"/>
<dbReference type="InterPro" id="IPR004622">
    <property type="entry name" value="DNA_pol_HolB"/>
</dbReference>
<dbReference type="Proteomes" id="UP000396862">
    <property type="component" value="Unassembled WGS sequence"/>
</dbReference>
<dbReference type="PANTHER" id="PTHR11669:SF8">
    <property type="entry name" value="DNA POLYMERASE III SUBUNIT DELTA"/>
    <property type="match status" value="1"/>
</dbReference>